<sequence>MIKLLNLHIIILTLITSTIYSQQVPRETFLFPMDITPSVSGSFAELRTNHFHSGIDLSTHGKMGVPVKSMEKGTVSRIKVSPVGYGNAVYIKHPNGYTTVYGHLRNYAPKIDSVITAEQYKIKSFAIDFFPSTEIEIKKGEIIGYSGNSGSSGGPHLHYEIRDTETEEPMNPFFFQNKIKDDVRPKIMNIRLYPLDNKSSINGSPSAKNYPVVFYDGAYHLKGNPTIYASGKIGLGIEMLDYMSGSWNKCGLYKLNMKVNNLVYYSWELNRFSFDESRYINSHIDYAYKAKYGKRFERCFRQPGNQLRIYGEMHNNGIILMDTLKTVQISAFDAANNLAYLKFKLLKGKTPNTPTVVGSKLSYTTAHILKNEGIQCLIPQGALYEDAIIQLSKKRGPANKLFYEIGDPYTPLHTYMNISILIPDSLKEMGNKVCLATIQHSNKANYAGGKINNDSIHLATRSFGKYTFAIDSIPPTIRAQQNIRGRVFPLHSKLSFKIHDDFSGIASYECLLNKKWTLCEYDAKTNRLTCPLSKAPVEKGKQYNFELIITDNCGNEKTLESYFTTGN</sequence>
<dbReference type="Proteomes" id="UP000019402">
    <property type="component" value="Unassembled WGS sequence"/>
</dbReference>
<dbReference type="Gene3D" id="2.70.70.10">
    <property type="entry name" value="Glucose Permease (Domain IIA)"/>
    <property type="match status" value="1"/>
</dbReference>
<dbReference type="PANTHER" id="PTHR21666:SF289">
    <property type="entry name" value="L-ALA--D-GLU ENDOPEPTIDASE"/>
    <property type="match status" value="1"/>
</dbReference>
<dbReference type="RefSeq" id="WP_044212954.1">
    <property type="nucleotide sequence ID" value="NZ_BAMD01000022.1"/>
</dbReference>
<dbReference type="CDD" id="cd12797">
    <property type="entry name" value="M23_peptidase"/>
    <property type="match status" value="1"/>
</dbReference>
<dbReference type="AlphaFoldDB" id="W7Y6T0"/>
<evidence type="ECO:0000259" key="2">
    <source>
        <dbReference type="Pfam" id="PF01551"/>
    </source>
</evidence>
<dbReference type="InterPro" id="IPR011055">
    <property type="entry name" value="Dup_hybrid_motif"/>
</dbReference>
<reference evidence="3 4" key="1">
    <citation type="journal article" date="2014" name="Genome Announc.">
        <title>Draft Genome Sequence of Cytophaga fermentans JCM 21142T, a Facultative Anaerobe Isolated from Marine Mud.</title>
        <authorList>
            <person name="Starns D."/>
            <person name="Oshima K."/>
            <person name="Suda W."/>
            <person name="Iino T."/>
            <person name="Yuki M."/>
            <person name="Inoue J."/>
            <person name="Kitamura K."/>
            <person name="Iida T."/>
            <person name="Darby A."/>
            <person name="Hattori M."/>
            <person name="Ohkuma M."/>
        </authorList>
    </citation>
    <scope>NUCLEOTIDE SEQUENCE [LARGE SCALE GENOMIC DNA]</scope>
    <source>
        <strain evidence="3 4">JCM 21142</strain>
    </source>
</reference>
<name>W7Y6T0_9BACT</name>
<dbReference type="SUPFAM" id="SSF51261">
    <property type="entry name" value="Duplicated hybrid motif"/>
    <property type="match status" value="1"/>
</dbReference>
<dbReference type="OrthoDB" id="9810477at2"/>
<dbReference type="PANTHER" id="PTHR21666">
    <property type="entry name" value="PEPTIDASE-RELATED"/>
    <property type="match status" value="1"/>
</dbReference>
<dbReference type="InterPro" id="IPR050570">
    <property type="entry name" value="Cell_wall_metabolism_enzyme"/>
</dbReference>
<dbReference type="Pfam" id="PF01551">
    <property type="entry name" value="Peptidase_M23"/>
    <property type="match status" value="2"/>
</dbReference>
<organism evidence="3 4">
    <name type="scientific">Saccharicrinis fermentans DSM 9555 = JCM 21142</name>
    <dbReference type="NCBI Taxonomy" id="869213"/>
    <lineage>
        <taxon>Bacteria</taxon>
        <taxon>Pseudomonadati</taxon>
        <taxon>Bacteroidota</taxon>
        <taxon>Bacteroidia</taxon>
        <taxon>Marinilabiliales</taxon>
        <taxon>Marinilabiliaceae</taxon>
        <taxon>Saccharicrinis</taxon>
    </lineage>
</organism>
<evidence type="ECO:0000313" key="4">
    <source>
        <dbReference type="Proteomes" id="UP000019402"/>
    </source>
</evidence>
<keyword evidence="1" id="KW-0732">Signal</keyword>
<dbReference type="STRING" id="869213.GCA_000517085_01976"/>
<dbReference type="GO" id="GO:0004222">
    <property type="term" value="F:metalloendopeptidase activity"/>
    <property type="evidence" value="ECO:0007669"/>
    <property type="project" value="TreeGrafter"/>
</dbReference>
<evidence type="ECO:0000256" key="1">
    <source>
        <dbReference type="ARBA" id="ARBA00022729"/>
    </source>
</evidence>
<keyword evidence="4" id="KW-1185">Reference proteome</keyword>
<feature type="domain" description="M23ase beta-sheet core" evidence="2">
    <location>
        <begin position="136"/>
        <end position="172"/>
    </location>
</feature>
<accession>W7Y6T0</accession>
<protein>
    <submittedName>
        <fullName evidence="3">Putative peptidase</fullName>
    </submittedName>
</protein>
<proteinExistence type="predicted"/>
<dbReference type="eggNOG" id="COG0739">
    <property type="taxonomic scope" value="Bacteria"/>
</dbReference>
<comment type="caution">
    <text evidence="3">The sequence shown here is derived from an EMBL/GenBank/DDBJ whole genome shotgun (WGS) entry which is preliminary data.</text>
</comment>
<dbReference type="EMBL" id="BAMD01000022">
    <property type="protein sequence ID" value="GAF03368.1"/>
    <property type="molecule type" value="Genomic_DNA"/>
</dbReference>
<evidence type="ECO:0000313" key="3">
    <source>
        <dbReference type="EMBL" id="GAF03368.1"/>
    </source>
</evidence>
<feature type="domain" description="M23ase beta-sheet core" evidence="2">
    <location>
        <begin position="51"/>
        <end position="116"/>
    </location>
</feature>
<gene>
    <name evidence="3" type="ORF">JCM21142_42037</name>
</gene>
<dbReference type="InterPro" id="IPR016047">
    <property type="entry name" value="M23ase_b-sheet_dom"/>
</dbReference>